<protein>
    <submittedName>
        <fullName evidence="3">ATP-binding protein</fullName>
    </submittedName>
</protein>
<comment type="caution">
    <text evidence="3">The sequence shown here is derived from an EMBL/GenBank/DDBJ whole genome shotgun (WGS) entry which is preliminary data.</text>
</comment>
<dbReference type="EMBL" id="JBEZNA010000012">
    <property type="protein sequence ID" value="MEU9577206.1"/>
    <property type="molecule type" value="Genomic_DNA"/>
</dbReference>
<gene>
    <name evidence="3" type="ORF">AB0D95_08060</name>
</gene>
<dbReference type="PANTHER" id="PTHR35526:SF3">
    <property type="entry name" value="ANTI-SIGMA-F FACTOR RSBW"/>
    <property type="match status" value="1"/>
</dbReference>
<dbReference type="Proteomes" id="UP001551584">
    <property type="component" value="Unassembled WGS sequence"/>
</dbReference>
<name>A0ABV3ELX5_9ACTN</name>
<evidence type="ECO:0000259" key="2">
    <source>
        <dbReference type="Pfam" id="PF13581"/>
    </source>
</evidence>
<keyword evidence="1" id="KW-0723">Serine/threonine-protein kinase</keyword>
<keyword evidence="4" id="KW-1185">Reference proteome</keyword>
<dbReference type="SUPFAM" id="SSF55874">
    <property type="entry name" value="ATPase domain of HSP90 chaperone/DNA topoisomerase II/histidine kinase"/>
    <property type="match status" value="1"/>
</dbReference>
<sequence length="144" mass="15577">MRSTSRAVATSRRTTTVREFVQRFSSTPRAARLARLLVVEELDRWGVARGGELSDGVALVVAELTANAVTHGFVAGRDFEVRVSMAAGAIRVAVSDARGERLPPATNPRSDFGRGLTLVAEVASEWGVEPRRSCGKTVWAVLRK</sequence>
<organism evidence="3 4">
    <name type="scientific">Streptomyces chilikensis</name>
    <dbReference type="NCBI Taxonomy" id="1194079"/>
    <lineage>
        <taxon>Bacteria</taxon>
        <taxon>Bacillati</taxon>
        <taxon>Actinomycetota</taxon>
        <taxon>Actinomycetes</taxon>
        <taxon>Kitasatosporales</taxon>
        <taxon>Streptomycetaceae</taxon>
        <taxon>Streptomyces</taxon>
    </lineage>
</organism>
<keyword evidence="3" id="KW-0067">ATP-binding</keyword>
<accession>A0ABV3ELX5</accession>
<dbReference type="PANTHER" id="PTHR35526">
    <property type="entry name" value="ANTI-SIGMA-F FACTOR RSBW-RELATED"/>
    <property type="match status" value="1"/>
</dbReference>
<reference evidence="3 4" key="1">
    <citation type="submission" date="2024-06" db="EMBL/GenBank/DDBJ databases">
        <title>The Natural Products Discovery Center: Release of the First 8490 Sequenced Strains for Exploring Actinobacteria Biosynthetic Diversity.</title>
        <authorList>
            <person name="Kalkreuter E."/>
            <person name="Kautsar S.A."/>
            <person name="Yang D."/>
            <person name="Bader C.D."/>
            <person name="Teijaro C.N."/>
            <person name="Fluegel L."/>
            <person name="Davis C.M."/>
            <person name="Simpson J.R."/>
            <person name="Lauterbach L."/>
            <person name="Steele A.D."/>
            <person name="Gui C."/>
            <person name="Meng S."/>
            <person name="Li G."/>
            <person name="Viehrig K."/>
            <person name="Ye F."/>
            <person name="Su P."/>
            <person name="Kiefer A.F."/>
            <person name="Nichols A."/>
            <person name="Cepeda A.J."/>
            <person name="Yan W."/>
            <person name="Fan B."/>
            <person name="Jiang Y."/>
            <person name="Adhikari A."/>
            <person name="Zheng C.-J."/>
            <person name="Schuster L."/>
            <person name="Cowan T.M."/>
            <person name="Smanski M.J."/>
            <person name="Chevrette M.G."/>
            <person name="De Carvalho L.P.S."/>
            <person name="Shen B."/>
        </authorList>
    </citation>
    <scope>NUCLEOTIDE SEQUENCE [LARGE SCALE GENOMIC DNA]</scope>
    <source>
        <strain evidence="3 4">NPDC048117</strain>
    </source>
</reference>
<evidence type="ECO:0000313" key="3">
    <source>
        <dbReference type="EMBL" id="MEU9577206.1"/>
    </source>
</evidence>
<dbReference type="CDD" id="cd16936">
    <property type="entry name" value="HATPase_RsbW-like"/>
    <property type="match status" value="1"/>
</dbReference>
<dbReference type="RefSeq" id="WP_359270177.1">
    <property type="nucleotide sequence ID" value="NZ_JBEZNA010000012.1"/>
</dbReference>
<keyword evidence="3" id="KW-0547">Nucleotide-binding</keyword>
<keyword evidence="1" id="KW-0418">Kinase</keyword>
<keyword evidence="1" id="KW-0808">Transferase</keyword>
<dbReference type="Gene3D" id="3.30.565.10">
    <property type="entry name" value="Histidine kinase-like ATPase, C-terminal domain"/>
    <property type="match status" value="1"/>
</dbReference>
<dbReference type="Pfam" id="PF13581">
    <property type="entry name" value="HATPase_c_2"/>
    <property type="match status" value="1"/>
</dbReference>
<dbReference type="InterPro" id="IPR050267">
    <property type="entry name" value="Anti-sigma-factor_SerPK"/>
</dbReference>
<dbReference type="InterPro" id="IPR036890">
    <property type="entry name" value="HATPase_C_sf"/>
</dbReference>
<dbReference type="GO" id="GO:0005524">
    <property type="term" value="F:ATP binding"/>
    <property type="evidence" value="ECO:0007669"/>
    <property type="project" value="UniProtKB-KW"/>
</dbReference>
<feature type="domain" description="Histidine kinase/HSP90-like ATPase" evidence="2">
    <location>
        <begin position="24"/>
        <end position="140"/>
    </location>
</feature>
<dbReference type="InterPro" id="IPR003594">
    <property type="entry name" value="HATPase_dom"/>
</dbReference>
<evidence type="ECO:0000256" key="1">
    <source>
        <dbReference type="ARBA" id="ARBA00022527"/>
    </source>
</evidence>
<evidence type="ECO:0000313" key="4">
    <source>
        <dbReference type="Proteomes" id="UP001551584"/>
    </source>
</evidence>
<proteinExistence type="predicted"/>